<name>A0A8K0GSF6_9ROSA</name>
<dbReference type="OrthoDB" id="1924068at2759"/>
<dbReference type="AlphaFoldDB" id="A0A8K0GSF6"/>
<organism evidence="1 2">
    <name type="scientific">Rhamnella rubrinervis</name>
    <dbReference type="NCBI Taxonomy" id="2594499"/>
    <lineage>
        <taxon>Eukaryota</taxon>
        <taxon>Viridiplantae</taxon>
        <taxon>Streptophyta</taxon>
        <taxon>Embryophyta</taxon>
        <taxon>Tracheophyta</taxon>
        <taxon>Spermatophyta</taxon>
        <taxon>Magnoliopsida</taxon>
        <taxon>eudicotyledons</taxon>
        <taxon>Gunneridae</taxon>
        <taxon>Pentapetalae</taxon>
        <taxon>rosids</taxon>
        <taxon>fabids</taxon>
        <taxon>Rosales</taxon>
        <taxon>Rhamnaceae</taxon>
        <taxon>rhamnoid group</taxon>
        <taxon>Rhamneae</taxon>
        <taxon>Rhamnella</taxon>
    </lineage>
</organism>
<protein>
    <submittedName>
        <fullName evidence="1">Uncharacterized protein</fullName>
    </submittedName>
</protein>
<proteinExistence type="predicted"/>
<sequence>MSWVVAGMLYHFSGVGRGLEIVVAGSVRLSSQIGDRGKAVPSQGIPNEALHMRDIPIEARTMKGISNEAEVVPMQNISKQPSFADSVSGAANTVTTIKQNAQTRKGNFVSILVNNVGYQERLVFIISDLARGIGVPLKIDNATLTGNFGHFARVLVDVKFGKFCSRNFTIGNRRLMH</sequence>
<accession>A0A8K0GSF6</accession>
<keyword evidence="2" id="KW-1185">Reference proteome</keyword>
<comment type="caution">
    <text evidence="1">The sequence shown here is derived from an EMBL/GenBank/DDBJ whole genome shotgun (WGS) entry which is preliminary data.</text>
</comment>
<dbReference type="Proteomes" id="UP000796880">
    <property type="component" value="Unassembled WGS sequence"/>
</dbReference>
<dbReference type="EMBL" id="VOIH02000012">
    <property type="protein sequence ID" value="KAF3432595.1"/>
    <property type="molecule type" value="Genomic_DNA"/>
</dbReference>
<reference evidence="1" key="1">
    <citation type="submission" date="2020-03" db="EMBL/GenBank/DDBJ databases">
        <title>A high-quality chromosome-level genome assembly of a woody plant with both climbing and erect habits, Rhamnella rubrinervis.</title>
        <authorList>
            <person name="Lu Z."/>
            <person name="Yang Y."/>
            <person name="Zhu X."/>
            <person name="Sun Y."/>
        </authorList>
    </citation>
    <scope>NUCLEOTIDE SEQUENCE</scope>
    <source>
        <strain evidence="1">BYM</strain>
        <tissue evidence="1">Leaf</tissue>
    </source>
</reference>
<evidence type="ECO:0000313" key="2">
    <source>
        <dbReference type="Proteomes" id="UP000796880"/>
    </source>
</evidence>
<gene>
    <name evidence="1" type="ORF">FNV43_RR27335</name>
</gene>
<evidence type="ECO:0000313" key="1">
    <source>
        <dbReference type="EMBL" id="KAF3432595.1"/>
    </source>
</evidence>